<proteinExistence type="predicted"/>
<name>A0ACA9M6G9_9GLOM</name>
<dbReference type="EMBL" id="CAJVQC010006293">
    <property type="protein sequence ID" value="CAG8565254.1"/>
    <property type="molecule type" value="Genomic_DNA"/>
</dbReference>
<protein>
    <submittedName>
        <fullName evidence="1">24675_t:CDS:1</fullName>
    </submittedName>
</protein>
<evidence type="ECO:0000313" key="2">
    <source>
        <dbReference type="Proteomes" id="UP000789920"/>
    </source>
</evidence>
<evidence type="ECO:0000313" key="1">
    <source>
        <dbReference type="EMBL" id="CAG8565254.1"/>
    </source>
</evidence>
<gene>
    <name evidence="1" type="ORF">RPERSI_LOCUS4529</name>
</gene>
<comment type="caution">
    <text evidence="1">The sequence shown here is derived from an EMBL/GenBank/DDBJ whole genome shotgun (WGS) entry which is preliminary data.</text>
</comment>
<accession>A0ACA9M6G9</accession>
<dbReference type="Proteomes" id="UP000789920">
    <property type="component" value="Unassembled WGS sequence"/>
</dbReference>
<reference evidence="1" key="1">
    <citation type="submission" date="2021-06" db="EMBL/GenBank/DDBJ databases">
        <authorList>
            <person name="Kallberg Y."/>
            <person name="Tangrot J."/>
            <person name="Rosling A."/>
        </authorList>
    </citation>
    <scope>NUCLEOTIDE SEQUENCE</scope>
    <source>
        <strain evidence="1">MA461A</strain>
    </source>
</reference>
<sequence length="109" mass="12678">MFTFAYSLHVLLRPKIDILNNSKESSTNMFTSLDTAYLAIYMMLTVNKIQNDKWDDDTIEAPFLSNSLLKMLGKAELTPKLVEKEVFQKLEESENLIQELKNIFEIKIE</sequence>
<keyword evidence="2" id="KW-1185">Reference proteome</keyword>
<organism evidence="1 2">
    <name type="scientific">Racocetra persica</name>
    <dbReference type="NCBI Taxonomy" id="160502"/>
    <lineage>
        <taxon>Eukaryota</taxon>
        <taxon>Fungi</taxon>
        <taxon>Fungi incertae sedis</taxon>
        <taxon>Mucoromycota</taxon>
        <taxon>Glomeromycotina</taxon>
        <taxon>Glomeromycetes</taxon>
        <taxon>Diversisporales</taxon>
        <taxon>Gigasporaceae</taxon>
        <taxon>Racocetra</taxon>
    </lineage>
</organism>